<gene>
    <name evidence="2" type="ORF">ACFQPC_04280</name>
</gene>
<dbReference type="InterPro" id="IPR007844">
    <property type="entry name" value="AsmA"/>
</dbReference>
<evidence type="ECO:0000313" key="2">
    <source>
        <dbReference type="EMBL" id="MFC7287249.1"/>
    </source>
</evidence>
<dbReference type="Proteomes" id="UP001596542">
    <property type="component" value="Unassembled WGS sequence"/>
</dbReference>
<feature type="domain" description="AsmA" evidence="1">
    <location>
        <begin position="297"/>
        <end position="476"/>
    </location>
</feature>
<accession>A0ABW2I868</accession>
<dbReference type="InterPro" id="IPR052894">
    <property type="entry name" value="AsmA-related"/>
</dbReference>
<feature type="domain" description="AsmA" evidence="1">
    <location>
        <begin position="1"/>
        <end position="129"/>
    </location>
</feature>
<organism evidence="2 3">
    <name type="scientific">Herminiimonas glaciei</name>
    <dbReference type="NCBI Taxonomy" id="523788"/>
    <lineage>
        <taxon>Bacteria</taxon>
        <taxon>Pseudomonadati</taxon>
        <taxon>Pseudomonadota</taxon>
        <taxon>Betaproteobacteria</taxon>
        <taxon>Burkholderiales</taxon>
        <taxon>Oxalobacteraceae</taxon>
        <taxon>Herminiimonas</taxon>
    </lineage>
</organism>
<dbReference type="PANTHER" id="PTHR30441:SF4">
    <property type="entry name" value="PROTEIN ASMA"/>
    <property type="match status" value="1"/>
</dbReference>
<protein>
    <submittedName>
        <fullName evidence="2">AsmA family protein</fullName>
    </submittedName>
</protein>
<comment type="caution">
    <text evidence="2">The sequence shown here is derived from an EMBL/GenBank/DDBJ whole genome shotgun (WGS) entry which is preliminary data.</text>
</comment>
<keyword evidence="3" id="KW-1185">Reference proteome</keyword>
<dbReference type="RefSeq" id="WP_382270355.1">
    <property type="nucleotide sequence ID" value="NZ_JBHTBU010000001.1"/>
</dbReference>
<evidence type="ECO:0000259" key="1">
    <source>
        <dbReference type="Pfam" id="PF05170"/>
    </source>
</evidence>
<reference evidence="3" key="1">
    <citation type="journal article" date="2019" name="Int. J. Syst. Evol. Microbiol.">
        <title>The Global Catalogue of Microorganisms (GCM) 10K type strain sequencing project: providing services to taxonomists for standard genome sequencing and annotation.</title>
        <authorList>
            <consortium name="The Broad Institute Genomics Platform"/>
            <consortium name="The Broad Institute Genome Sequencing Center for Infectious Disease"/>
            <person name="Wu L."/>
            <person name="Ma J."/>
        </authorList>
    </citation>
    <scope>NUCLEOTIDE SEQUENCE [LARGE SCALE GENOMIC DNA]</scope>
    <source>
        <strain evidence="3">KACC 12508</strain>
    </source>
</reference>
<proteinExistence type="predicted"/>
<dbReference type="EMBL" id="JBHTBU010000001">
    <property type="protein sequence ID" value="MFC7287249.1"/>
    <property type="molecule type" value="Genomic_DNA"/>
</dbReference>
<sequence length="639" mass="68583">MRKWQKILLSVLAVVVLLLVLGGFALQRLTDSAHLTELARSSLKQSWNRDLTIGGLSLDLLPYPRLRARDVRISNPDWAKDKYLLQADEVRARLSLLPLLRGNVVVEGLLVKGLQLNLEVAADGRRSWEMPKTRTLRTSQFDLLALRADGSTINYRTPDTEIKRWRLERLRASGDSGLRNMAVSGRVVRGQYGLQFDGKLDDLSALGTPHAVSKGSLTLKSGETQASVTGQLPLDSGLQDYDFALVVDAASMKELYGFLQVDRASPVPLKASVLLQAKDGLSAFTDLKLQLGKLNLSGAGKWARKNERPNFDARLQADYIDMEQTFLDLGQAPLPEKKEGELFRDKPLAWPLLREMDGVDGKLDATIVQLKLRSGVEVANAQGTMTFTGDKLNVQHFSGSLLGGSATGDIVLEGKKQAVQLNLQLNDVSLGGWFKATGKKVAINGGAMKVDAKVHTSGASMKDLAAGLNGPVDIRIGSAQILSPGAGKAEFWLTGLFSTKDATRIDLACASGRLPFQSGVAKGAGIVGARSDVSQLLTSGEVNLRQQTVDLRGSVKVRSGFSLGLSNFSDGVKIAGPIGKPQLNIDESGTLGTIARIGAAILTSGVSIVATSIWDGANPKSDPCQVVFASRAVRKKNSN</sequence>
<name>A0ABW2I868_9BURK</name>
<evidence type="ECO:0000313" key="3">
    <source>
        <dbReference type="Proteomes" id="UP001596542"/>
    </source>
</evidence>
<dbReference type="PANTHER" id="PTHR30441">
    <property type="entry name" value="DUF748 DOMAIN-CONTAINING PROTEIN"/>
    <property type="match status" value="1"/>
</dbReference>
<dbReference type="Pfam" id="PF05170">
    <property type="entry name" value="AsmA"/>
    <property type="match status" value="2"/>
</dbReference>